<feature type="domain" description="NapC/NirT cytochrome c N-terminal" evidence="14">
    <location>
        <begin position="22"/>
        <end position="188"/>
    </location>
</feature>
<feature type="transmembrane region" description="Helical" evidence="13">
    <location>
        <begin position="21"/>
        <end position="46"/>
    </location>
</feature>
<evidence type="ECO:0000256" key="10">
    <source>
        <dbReference type="ARBA" id="ARBA00023004"/>
    </source>
</evidence>
<evidence type="ECO:0000313" key="15">
    <source>
        <dbReference type="EMBL" id="NRF71078.1"/>
    </source>
</evidence>
<dbReference type="InterPro" id="IPR036280">
    <property type="entry name" value="Multihaem_cyt_sf"/>
</dbReference>
<keyword evidence="9 13" id="KW-1133">Transmembrane helix</keyword>
<name>A0ABX2ER44_9BURK</name>
<keyword evidence="16" id="KW-1185">Reference proteome</keyword>
<accession>A0ABX2ER44</accession>
<evidence type="ECO:0000256" key="7">
    <source>
        <dbReference type="ARBA" id="ARBA00022723"/>
    </source>
</evidence>
<dbReference type="SUPFAM" id="SSF48695">
    <property type="entry name" value="Multiheme cytochromes"/>
    <property type="match status" value="1"/>
</dbReference>
<keyword evidence="7 12" id="KW-0479">Metal-binding</keyword>
<comment type="caution">
    <text evidence="15">The sequence shown here is derived from an EMBL/GenBank/DDBJ whole genome shotgun (WGS) entry which is preliminary data.</text>
</comment>
<evidence type="ECO:0000256" key="9">
    <source>
        <dbReference type="ARBA" id="ARBA00022989"/>
    </source>
</evidence>
<evidence type="ECO:0000256" key="6">
    <source>
        <dbReference type="ARBA" id="ARBA00022692"/>
    </source>
</evidence>
<dbReference type="Pfam" id="PF03264">
    <property type="entry name" value="Cytochrom_NNT"/>
    <property type="match status" value="1"/>
</dbReference>
<dbReference type="InterPro" id="IPR024717">
    <property type="entry name" value="NapC/NirT/NrfH"/>
</dbReference>
<dbReference type="PIRSF" id="PIRSF000013">
    <property type="entry name" value="4_hem_cytochrm_NapC"/>
    <property type="match status" value="1"/>
</dbReference>
<dbReference type="InterPro" id="IPR005126">
    <property type="entry name" value="NapC/NirT_cyt_c_N"/>
</dbReference>
<keyword evidence="5 12" id="KW-0349">Heme</keyword>
<evidence type="ECO:0000256" key="3">
    <source>
        <dbReference type="ARBA" id="ARBA00022448"/>
    </source>
</evidence>
<evidence type="ECO:0000256" key="1">
    <source>
        <dbReference type="ARBA" id="ARBA00004162"/>
    </source>
</evidence>
<dbReference type="InterPro" id="IPR051174">
    <property type="entry name" value="Cytochrome_c-type_ET"/>
</dbReference>
<keyword evidence="6 13" id="KW-0812">Transmembrane</keyword>
<keyword evidence="3 12" id="KW-0813">Transport</keyword>
<gene>
    <name evidence="15" type="ORF">HLB44_29150</name>
</gene>
<keyword evidence="4" id="KW-1003">Cell membrane</keyword>
<comment type="PTM">
    <text evidence="12">Binds 4 heme groups per subunit.</text>
</comment>
<comment type="similarity">
    <text evidence="2">Belongs to the NapC/NirT/NrfH family.</text>
</comment>
<protein>
    <recommendedName>
        <fullName evidence="12">Cytochrome c-type protein</fullName>
    </recommendedName>
</protein>
<dbReference type="Proteomes" id="UP000737171">
    <property type="component" value="Unassembled WGS sequence"/>
</dbReference>
<evidence type="ECO:0000256" key="2">
    <source>
        <dbReference type="ARBA" id="ARBA00007395"/>
    </source>
</evidence>
<dbReference type="Gene3D" id="1.10.3820.10">
    <property type="entry name" value="Di-heme elbow motif domain"/>
    <property type="match status" value="1"/>
</dbReference>
<evidence type="ECO:0000256" key="5">
    <source>
        <dbReference type="ARBA" id="ARBA00022617"/>
    </source>
</evidence>
<dbReference type="RefSeq" id="WP_173131542.1">
    <property type="nucleotide sequence ID" value="NZ_JABRWJ010000010.1"/>
</dbReference>
<proteinExistence type="inferred from homology"/>
<dbReference type="PANTHER" id="PTHR30333:SF1">
    <property type="entry name" value="CYTOCHROME C-TYPE PROTEIN NAPC"/>
    <property type="match status" value="1"/>
</dbReference>
<organism evidence="15 16">
    <name type="scientific">Pseudaquabacterium terrae</name>
    <dbReference type="NCBI Taxonomy" id="2732868"/>
    <lineage>
        <taxon>Bacteria</taxon>
        <taxon>Pseudomonadati</taxon>
        <taxon>Pseudomonadota</taxon>
        <taxon>Betaproteobacteria</taxon>
        <taxon>Burkholderiales</taxon>
        <taxon>Sphaerotilaceae</taxon>
        <taxon>Pseudaquabacterium</taxon>
    </lineage>
</organism>
<dbReference type="EMBL" id="JABRWJ010000010">
    <property type="protein sequence ID" value="NRF71078.1"/>
    <property type="molecule type" value="Genomic_DNA"/>
</dbReference>
<evidence type="ECO:0000256" key="13">
    <source>
        <dbReference type="SAM" id="Phobius"/>
    </source>
</evidence>
<keyword evidence="10 12" id="KW-0408">Iron</keyword>
<sequence length="201" mass="22312">MGFKLLDRLRARLGRHAPLKLALVATVLGLVVGIGGMAGATAGLSWTNTEKFCTGCHEMRDNVYAEFKGTIHDTNRSGVRAVCSDCHVPKEFWPKIYRKIEATGELYGAMVGKIDTKEKFEAHRYEMAKRVWARMKRTDSLECRNCHTAAAMSQDAQSPKAWARHEKAKTDGKTCIDCHFGIAHKEPEGPGPQELSVHATK</sequence>
<evidence type="ECO:0000259" key="14">
    <source>
        <dbReference type="Pfam" id="PF03264"/>
    </source>
</evidence>
<evidence type="ECO:0000256" key="12">
    <source>
        <dbReference type="PIRNR" id="PIRNR000013"/>
    </source>
</evidence>
<dbReference type="InterPro" id="IPR038266">
    <property type="entry name" value="NapC/NirT_cytc_sf"/>
</dbReference>
<evidence type="ECO:0000256" key="4">
    <source>
        <dbReference type="ARBA" id="ARBA00022475"/>
    </source>
</evidence>
<evidence type="ECO:0000256" key="11">
    <source>
        <dbReference type="ARBA" id="ARBA00023136"/>
    </source>
</evidence>
<evidence type="ECO:0000256" key="8">
    <source>
        <dbReference type="ARBA" id="ARBA00022982"/>
    </source>
</evidence>
<keyword evidence="8 12" id="KW-0249">Electron transport</keyword>
<reference evidence="15 16" key="1">
    <citation type="submission" date="2020-05" db="EMBL/GenBank/DDBJ databases">
        <title>Aquincola sp. isolate from soil.</title>
        <authorList>
            <person name="Han J."/>
            <person name="Kim D.-U."/>
        </authorList>
    </citation>
    <scope>NUCLEOTIDE SEQUENCE [LARGE SCALE GENOMIC DNA]</scope>
    <source>
        <strain evidence="15 16">S2</strain>
    </source>
</reference>
<dbReference type="PANTHER" id="PTHR30333">
    <property type="entry name" value="CYTOCHROME C-TYPE PROTEIN"/>
    <property type="match status" value="1"/>
</dbReference>
<keyword evidence="11 13" id="KW-0472">Membrane</keyword>
<evidence type="ECO:0000313" key="16">
    <source>
        <dbReference type="Proteomes" id="UP000737171"/>
    </source>
</evidence>
<comment type="subcellular location">
    <subcellularLocation>
        <location evidence="1">Cell membrane</location>
        <topology evidence="1">Single-pass membrane protein</topology>
    </subcellularLocation>
</comment>